<dbReference type="Pfam" id="PF00849">
    <property type="entry name" value="PseudoU_synth_2"/>
    <property type="match status" value="1"/>
</dbReference>
<feature type="region of interest" description="Disordered" evidence="9">
    <location>
        <begin position="1"/>
        <end position="23"/>
    </location>
</feature>
<dbReference type="Gene3D" id="3.10.290.10">
    <property type="entry name" value="RNA-binding S4 domain"/>
    <property type="match status" value="1"/>
</dbReference>
<dbReference type="NCBIfam" id="NF008249">
    <property type="entry name" value="PRK11025.1"/>
    <property type="match status" value="1"/>
</dbReference>
<comment type="catalytic activity">
    <reaction evidence="8">
        <text>a uridine in RNA = a pseudouridine in RNA</text>
        <dbReference type="Rhea" id="RHEA:48348"/>
        <dbReference type="Rhea" id="RHEA-COMP:12068"/>
        <dbReference type="Rhea" id="RHEA-COMP:12069"/>
        <dbReference type="ChEBI" id="CHEBI:65314"/>
        <dbReference type="ChEBI" id="CHEBI:65315"/>
    </reaction>
</comment>
<evidence type="ECO:0000259" key="10">
    <source>
        <dbReference type="SMART" id="SM00363"/>
    </source>
</evidence>
<evidence type="ECO:0000256" key="6">
    <source>
        <dbReference type="ARBA" id="ARBA00023235"/>
    </source>
</evidence>
<evidence type="ECO:0000256" key="8">
    <source>
        <dbReference type="RuleBase" id="RU362028"/>
    </source>
</evidence>
<evidence type="ECO:0000256" key="9">
    <source>
        <dbReference type="SAM" id="MobiDB-lite"/>
    </source>
</evidence>
<feature type="domain" description="RNA-binding S4" evidence="10">
    <location>
        <begin position="39"/>
        <end position="98"/>
    </location>
</feature>
<dbReference type="PANTHER" id="PTHR21600:SF92">
    <property type="entry name" value="RIBOSOMAL LARGE SUBUNIT PSEUDOURIDINE SYNTHASE C"/>
    <property type="match status" value="1"/>
</dbReference>
<protein>
    <recommendedName>
        <fullName evidence="8">Pseudouridine synthase</fullName>
        <ecNumber evidence="8">5.4.99.-</ecNumber>
    </recommendedName>
</protein>
<evidence type="ECO:0000313" key="12">
    <source>
        <dbReference type="Proteomes" id="UP001352263"/>
    </source>
</evidence>
<dbReference type="InterPro" id="IPR006145">
    <property type="entry name" value="PsdUridine_synth_RsuA/RluA"/>
</dbReference>
<dbReference type="PROSITE" id="PS01129">
    <property type="entry name" value="PSI_RLU"/>
    <property type="match status" value="1"/>
</dbReference>
<proteinExistence type="inferred from homology"/>
<keyword evidence="5 7" id="KW-0694">RNA-binding</keyword>
<reference evidence="11 12" key="1">
    <citation type="submission" date="2023-10" db="EMBL/GenBank/DDBJ databases">
        <title>Noviherbaspirillum sp. CPCC 100848 genome assembly.</title>
        <authorList>
            <person name="Li X.Y."/>
            <person name="Fang X.M."/>
        </authorList>
    </citation>
    <scope>NUCLEOTIDE SEQUENCE [LARGE SCALE GENOMIC DNA]</scope>
    <source>
        <strain evidence="11 12">CPCC 100848</strain>
    </source>
</reference>
<gene>
    <name evidence="11" type="primary">rluC</name>
    <name evidence="11" type="ORF">RY831_22675</name>
</gene>
<comment type="function">
    <text evidence="2">Responsible for synthesis of pseudouridine from uracil at positions 955, 2504 and 2580 in 23S ribosomal RNA.</text>
</comment>
<organism evidence="11 12">
    <name type="scientific">Noviherbaspirillum album</name>
    <dbReference type="NCBI Taxonomy" id="3080276"/>
    <lineage>
        <taxon>Bacteria</taxon>
        <taxon>Pseudomonadati</taxon>
        <taxon>Pseudomonadota</taxon>
        <taxon>Betaproteobacteria</taxon>
        <taxon>Burkholderiales</taxon>
        <taxon>Oxalobacteraceae</taxon>
        <taxon>Noviherbaspirillum</taxon>
    </lineage>
</organism>
<keyword evidence="12" id="KW-1185">Reference proteome</keyword>
<evidence type="ECO:0000256" key="2">
    <source>
        <dbReference type="ARBA" id="ARBA00002876"/>
    </source>
</evidence>
<dbReference type="RefSeq" id="WP_326508664.1">
    <property type="nucleotide sequence ID" value="NZ_JAWIIV010000024.1"/>
</dbReference>
<dbReference type="InterPro" id="IPR006224">
    <property type="entry name" value="PsdUridine_synth_RluA-like_CS"/>
</dbReference>
<dbReference type="Pfam" id="PF01479">
    <property type="entry name" value="S4"/>
    <property type="match status" value="1"/>
</dbReference>
<evidence type="ECO:0000313" key="11">
    <source>
        <dbReference type="EMBL" id="MEC4721979.1"/>
    </source>
</evidence>
<dbReference type="NCBIfam" id="TIGR00005">
    <property type="entry name" value="rluA_subfam"/>
    <property type="match status" value="1"/>
</dbReference>
<evidence type="ECO:0000256" key="3">
    <source>
        <dbReference type="ARBA" id="ARBA00010876"/>
    </source>
</evidence>
<evidence type="ECO:0000256" key="1">
    <source>
        <dbReference type="ARBA" id="ARBA00000381"/>
    </source>
</evidence>
<dbReference type="PROSITE" id="PS50889">
    <property type="entry name" value="S4"/>
    <property type="match status" value="1"/>
</dbReference>
<dbReference type="InterPro" id="IPR050188">
    <property type="entry name" value="RluA_PseudoU_synthase"/>
</dbReference>
<dbReference type="SUPFAM" id="SSF55120">
    <property type="entry name" value="Pseudouridine synthase"/>
    <property type="match status" value="1"/>
</dbReference>
<dbReference type="EMBL" id="JAWIIV010000024">
    <property type="protein sequence ID" value="MEC4721979.1"/>
    <property type="molecule type" value="Genomic_DNA"/>
</dbReference>
<name>A0ABU6JFV0_9BURK</name>
<dbReference type="EC" id="5.4.99.-" evidence="8"/>
<dbReference type="SMART" id="SM00363">
    <property type="entry name" value="S4"/>
    <property type="match status" value="1"/>
</dbReference>
<evidence type="ECO:0000256" key="7">
    <source>
        <dbReference type="PROSITE-ProRule" id="PRU00182"/>
    </source>
</evidence>
<keyword evidence="4" id="KW-0698">rRNA processing</keyword>
<comment type="caution">
    <text evidence="11">The sequence shown here is derived from an EMBL/GenBank/DDBJ whole genome shotgun (WGS) entry which is preliminary data.</text>
</comment>
<dbReference type="InterPro" id="IPR020103">
    <property type="entry name" value="PsdUridine_synth_cat_dom_sf"/>
</dbReference>
<dbReference type="PANTHER" id="PTHR21600">
    <property type="entry name" value="MITOCHONDRIAL RNA PSEUDOURIDINE SYNTHASE"/>
    <property type="match status" value="1"/>
</dbReference>
<dbReference type="CDD" id="cd00165">
    <property type="entry name" value="S4"/>
    <property type="match status" value="1"/>
</dbReference>
<comment type="similarity">
    <text evidence="3 8">Belongs to the pseudouridine synthase RluA family.</text>
</comment>
<evidence type="ECO:0000256" key="5">
    <source>
        <dbReference type="ARBA" id="ARBA00022884"/>
    </source>
</evidence>
<comment type="catalytic activity">
    <reaction evidence="1">
        <text>uridine(955/2504/2580) in 23S rRNA = pseudouridine(955/2504/2580) in 23S rRNA</text>
        <dbReference type="Rhea" id="RHEA:42528"/>
        <dbReference type="Rhea" id="RHEA-COMP:10099"/>
        <dbReference type="Rhea" id="RHEA-COMP:10100"/>
        <dbReference type="ChEBI" id="CHEBI:65314"/>
        <dbReference type="ChEBI" id="CHEBI:65315"/>
        <dbReference type="EC" id="5.4.99.24"/>
    </reaction>
</comment>
<dbReference type="SUPFAM" id="SSF55174">
    <property type="entry name" value="Alpha-L RNA-binding motif"/>
    <property type="match status" value="1"/>
</dbReference>
<keyword evidence="6 8" id="KW-0413">Isomerase</keyword>
<sequence>MKDLARFSGERPVSEPPHPHSQAAAQVRLVTISDEEADQRIDNFLLRVCKGVPKSHIYRVLRSGEVRVNKGRIDQTYRLKEGDVVRIPPVRVAEKPENTVPAAEFNILLEDNHLLVIDKPAGVAVHGGSGVSYGVIEQLRASRPQAKFLELVHRLDRETSGILLLAKKRSALTNLHEQIREGEIDKRYLALVQGDWQNARQHIKLPLYKYNTPDGERRVRVQADGLASHTVFNLVRRFGEFALLEAELKTGRTHQIRVHLASSGFPIVGDDKYGDFALNRAMQKADGGRIALKRMFLHAYQITFRHPEHGKPVTLNAPLARECEQFLKSLGQAGT</sequence>
<dbReference type="InterPro" id="IPR002942">
    <property type="entry name" value="S4_RNA-bd"/>
</dbReference>
<dbReference type="Proteomes" id="UP001352263">
    <property type="component" value="Unassembled WGS sequence"/>
</dbReference>
<accession>A0ABU6JFV0</accession>
<dbReference type="InterPro" id="IPR036986">
    <property type="entry name" value="S4_RNA-bd_sf"/>
</dbReference>
<dbReference type="Gene3D" id="3.30.2350.10">
    <property type="entry name" value="Pseudouridine synthase"/>
    <property type="match status" value="1"/>
</dbReference>
<evidence type="ECO:0000256" key="4">
    <source>
        <dbReference type="ARBA" id="ARBA00022552"/>
    </source>
</evidence>
<feature type="compositionally biased region" description="Basic and acidic residues" evidence="9">
    <location>
        <begin position="1"/>
        <end position="13"/>
    </location>
</feature>
<dbReference type="InterPro" id="IPR006225">
    <property type="entry name" value="PsdUridine_synth_RluC/D"/>
</dbReference>
<dbReference type="CDD" id="cd02869">
    <property type="entry name" value="PseudoU_synth_RluA_like"/>
    <property type="match status" value="1"/>
</dbReference>
<dbReference type="GO" id="GO:0160141">
    <property type="term" value="F:23S rRNA pseudouridine(955/2504/2580) synthase activity"/>
    <property type="evidence" value="ECO:0007669"/>
    <property type="project" value="UniProtKB-EC"/>
</dbReference>